<dbReference type="Pfam" id="PF01981">
    <property type="entry name" value="PTH2"/>
    <property type="match status" value="1"/>
</dbReference>
<reference evidence="4" key="3">
    <citation type="submission" date="2025-09" db="UniProtKB">
        <authorList>
            <consortium name="Ensembl"/>
        </authorList>
    </citation>
    <scope>IDENTIFICATION</scope>
    <source>
        <strain evidence="4">Glennie</strain>
    </source>
</reference>
<accession>A0A6I8N674</accession>
<dbReference type="Gene3D" id="3.40.1490.10">
    <property type="entry name" value="Bit1"/>
    <property type="match status" value="1"/>
</dbReference>
<comment type="catalytic activity">
    <reaction evidence="3">
        <text>an N-acyl-L-alpha-aminoacyl-tRNA + H2O = an N-acyl-L-amino acid + a tRNA + H(+)</text>
        <dbReference type="Rhea" id="RHEA:54448"/>
        <dbReference type="Rhea" id="RHEA-COMP:10123"/>
        <dbReference type="Rhea" id="RHEA-COMP:13883"/>
        <dbReference type="ChEBI" id="CHEBI:15377"/>
        <dbReference type="ChEBI" id="CHEBI:15378"/>
        <dbReference type="ChEBI" id="CHEBI:59874"/>
        <dbReference type="ChEBI" id="CHEBI:78442"/>
        <dbReference type="ChEBI" id="CHEBI:138191"/>
        <dbReference type="EC" id="3.1.1.29"/>
    </reaction>
</comment>
<dbReference type="Proteomes" id="UP000002279">
    <property type="component" value="Chromosome X2"/>
</dbReference>
<dbReference type="InterPro" id="IPR042237">
    <property type="entry name" value="PTRHD1"/>
</dbReference>
<dbReference type="Ensembl" id="ENSOANT00000064130.1">
    <property type="protein sequence ID" value="ENSOANP00000036719.1"/>
    <property type="gene ID" value="ENSOANG00000043793.1"/>
</dbReference>
<dbReference type="SUPFAM" id="SSF102462">
    <property type="entry name" value="Peptidyl-tRNA hydrolase II"/>
    <property type="match status" value="1"/>
</dbReference>
<dbReference type="FunCoup" id="A0A6I8N674">
    <property type="interactions" value="490"/>
</dbReference>
<name>A0A6I8N674_ORNAN</name>
<dbReference type="PANTHER" id="PTHR46194">
    <property type="entry name" value="PEPTIDYL-TRNA HYDROLASE PTRHD1-RELATED"/>
    <property type="match status" value="1"/>
</dbReference>
<reference evidence="4 5" key="1">
    <citation type="journal article" date="2008" name="Nature">
        <title>Genome analysis of the platypus reveals unique signatures of evolution.</title>
        <authorList>
            <person name="Warren W.C."/>
            <person name="Hillier L.W."/>
            <person name="Marshall Graves J.A."/>
            <person name="Birney E."/>
            <person name="Ponting C.P."/>
            <person name="Grutzner F."/>
            <person name="Belov K."/>
            <person name="Miller W."/>
            <person name="Clarke L."/>
            <person name="Chinwalla A.T."/>
            <person name="Yang S.P."/>
            <person name="Heger A."/>
            <person name="Locke D.P."/>
            <person name="Miethke P."/>
            <person name="Waters P.D."/>
            <person name="Veyrunes F."/>
            <person name="Fulton L."/>
            <person name="Fulton B."/>
            <person name="Graves T."/>
            <person name="Wallis J."/>
            <person name="Puente X.S."/>
            <person name="Lopez-Otin C."/>
            <person name="Ordonez G.R."/>
            <person name="Eichler E.E."/>
            <person name="Chen L."/>
            <person name="Cheng Z."/>
            <person name="Deakin J.E."/>
            <person name="Alsop A."/>
            <person name="Thompson K."/>
            <person name="Kirby P."/>
            <person name="Papenfuss A.T."/>
            <person name="Wakefield M.J."/>
            <person name="Olender T."/>
            <person name="Lancet D."/>
            <person name="Huttley G.A."/>
            <person name="Smit A.F."/>
            <person name="Pask A."/>
            <person name="Temple-Smith P."/>
            <person name="Batzer M.A."/>
            <person name="Walker J.A."/>
            <person name="Konkel M.K."/>
            <person name="Harris R.S."/>
            <person name="Whittington C.M."/>
            <person name="Wong E.S."/>
            <person name="Gemmell N.J."/>
            <person name="Buschiazzo E."/>
            <person name="Vargas Jentzsch I.M."/>
            <person name="Merkel A."/>
            <person name="Schmitz J."/>
            <person name="Zemann A."/>
            <person name="Churakov G."/>
            <person name="Kriegs J.O."/>
            <person name="Brosius J."/>
            <person name="Murchison E.P."/>
            <person name="Sachidanandam R."/>
            <person name="Smith C."/>
            <person name="Hannon G.J."/>
            <person name="Tsend-Ayush E."/>
            <person name="McMillan D."/>
            <person name="Attenborough R."/>
            <person name="Rens W."/>
            <person name="Ferguson-Smith M."/>
            <person name="Lefevre C.M."/>
            <person name="Sharp J.A."/>
            <person name="Nicholas K.R."/>
            <person name="Ray D.A."/>
            <person name="Kube M."/>
            <person name="Reinhardt R."/>
            <person name="Pringle T.H."/>
            <person name="Taylor J."/>
            <person name="Jones R.C."/>
            <person name="Nixon B."/>
            <person name="Dacheux J.L."/>
            <person name="Niwa H."/>
            <person name="Sekita Y."/>
            <person name="Huang X."/>
            <person name="Stark A."/>
            <person name="Kheradpour P."/>
            <person name="Kellis M."/>
            <person name="Flicek P."/>
            <person name="Chen Y."/>
            <person name="Webber C."/>
            <person name="Hardison R."/>
            <person name="Nelson J."/>
            <person name="Hallsworth-Pepin K."/>
            <person name="Delehaunty K."/>
            <person name="Markovic C."/>
            <person name="Minx P."/>
            <person name="Feng Y."/>
            <person name="Kremitzki C."/>
            <person name="Mitreva M."/>
            <person name="Glasscock J."/>
            <person name="Wylie T."/>
            <person name="Wohldmann P."/>
            <person name="Thiru P."/>
            <person name="Nhan M.N."/>
            <person name="Pohl C.S."/>
            <person name="Smith S.M."/>
            <person name="Hou S."/>
            <person name="Nefedov M."/>
            <person name="de Jong P.J."/>
            <person name="Renfree M.B."/>
            <person name="Mardis E.R."/>
            <person name="Wilson R.K."/>
        </authorList>
    </citation>
    <scope>NUCLEOTIDE SEQUENCE [LARGE SCALE GENOMIC DNA]</scope>
    <source>
        <strain evidence="4 5">Glennie</strain>
    </source>
</reference>
<dbReference type="OMA" id="AIIAQCC"/>
<gene>
    <name evidence="4" type="primary">PTRHD1</name>
</gene>
<evidence type="ECO:0000313" key="5">
    <source>
        <dbReference type="Proteomes" id="UP000002279"/>
    </source>
</evidence>
<dbReference type="InterPro" id="IPR002833">
    <property type="entry name" value="PTH2"/>
</dbReference>
<evidence type="ECO:0000256" key="3">
    <source>
        <dbReference type="ARBA" id="ARBA00048707"/>
    </source>
</evidence>
<sequence length="137" mass="15013">APRGPPPPAGKMSAPGGGSRLLVQYVVLRGDLARAPLSWPLGALVAQACHAATAALHLYRAHPDTAAYLEDLGNMRKVVLQIPDEAALRGLATRLREESVDHTLWLEQPENTPTCLALRPYPRDEVRSHLRELKLFK</sequence>
<dbReference type="GeneTree" id="ENSGT00500000044959"/>
<dbReference type="AlphaFoldDB" id="A0A6I8N674"/>
<reference evidence="4" key="2">
    <citation type="submission" date="2025-08" db="UniProtKB">
        <authorList>
            <consortium name="Ensembl"/>
        </authorList>
    </citation>
    <scope>IDENTIFICATION</scope>
    <source>
        <strain evidence="4">Glennie</strain>
    </source>
</reference>
<evidence type="ECO:0000256" key="2">
    <source>
        <dbReference type="ARBA" id="ARBA00022801"/>
    </source>
</evidence>
<keyword evidence="5" id="KW-1185">Reference proteome</keyword>
<dbReference type="GO" id="GO:0004045">
    <property type="term" value="F:peptidyl-tRNA hydrolase activity"/>
    <property type="evidence" value="ECO:0007669"/>
    <property type="project" value="UniProtKB-EC"/>
</dbReference>
<evidence type="ECO:0000313" key="4">
    <source>
        <dbReference type="Ensembl" id="ENSOANP00000036719.1"/>
    </source>
</evidence>
<organism evidence="4 5">
    <name type="scientific">Ornithorhynchus anatinus</name>
    <name type="common">Duckbill platypus</name>
    <dbReference type="NCBI Taxonomy" id="9258"/>
    <lineage>
        <taxon>Eukaryota</taxon>
        <taxon>Metazoa</taxon>
        <taxon>Chordata</taxon>
        <taxon>Craniata</taxon>
        <taxon>Vertebrata</taxon>
        <taxon>Euteleostomi</taxon>
        <taxon>Mammalia</taxon>
        <taxon>Monotremata</taxon>
        <taxon>Ornithorhynchidae</taxon>
        <taxon>Ornithorhynchus</taxon>
    </lineage>
</organism>
<dbReference type="InParanoid" id="A0A6I8N674"/>
<protein>
    <recommendedName>
        <fullName evidence="1">peptidyl-tRNA hydrolase</fullName>
        <ecNumber evidence="1">3.1.1.29</ecNumber>
    </recommendedName>
</protein>
<dbReference type="InterPro" id="IPR023476">
    <property type="entry name" value="Pep_tRNA_hydro_II_dom_sf"/>
</dbReference>
<keyword evidence="2" id="KW-0378">Hydrolase</keyword>
<dbReference type="PANTHER" id="PTHR46194:SF1">
    <property type="entry name" value="PEPTIDYL-TRNA HYDROLASE PTRHD1-RELATED"/>
    <property type="match status" value="1"/>
</dbReference>
<dbReference type="Bgee" id="ENSOANG00000043793">
    <property type="expression patterns" value="Expressed in heart and 7 other cell types or tissues"/>
</dbReference>
<evidence type="ECO:0000256" key="1">
    <source>
        <dbReference type="ARBA" id="ARBA00013260"/>
    </source>
</evidence>
<dbReference type="EC" id="3.1.1.29" evidence="1"/>
<proteinExistence type="predicted"/>